<comment type="caution">
    <text evidence="2">The sequence shown here is derived from an EMBL/GenBank/DDBJ whole genome shotgun (WGS) entry which is preliminary data.</text>
</comment>
<accession>A0A0K9YPV0</accession>
<reference evidence="1 4" key="3">
    <citation type="submission" date="2019-06" db="EMBL/GenBank/DDBJ databases">
        <title>Whole genome shotgun sequence of Brevibacillus reuszeri NBRC 15719.</title>
        <authorList>
            <person name="Hosoyama A."/>
            <person name="Uohara A."/>
            <person name="Ohji S."/>
            <person name="Ichikawa N."/>
        </authorList>
    </citation>
    <scope>NUCLEOTIDE SEQUENCE [LARGE SCALE GENOMIC DNA]</scope>
    <source>
        <strain evidence="1 4">NBRC 15719</strain>
    </source>
</reference>
<evidence type="ECO:0000313" key="1">
    <source>
        <dbReference type="EMBL" id="GED69772.1"/>
    </source>
</evidence>
<dbReference type="AlphaFoldDB" id="A0A0K9YPV0"/>
<evidence type="ECO:0000313" key="2">
    <source>
        <dbReference type="EMBL" id="KNB70744.1"/>
    </source>
</evidence>
<dbReference type="Proteomes" id="UP000036834">
    <property type="component" value="Unassembled WGS sequence"/>
</dbReference>
<protein>
    <recommendedName>
        <fullName evidence="5">HEAT repeat domain-containing protein</fullName>
    </recommendedName>
</protein>
<gene>
    <name evidence="2" type="ORF">ADS79_17930</name>
    <name evidence="1" type="ORF">BRE01_34740</name>
</gene>
<dbReference type="EMBL" id="LGIQ01000009">
    <property type="protein sequence ID" value="KNB70744.1"/>
    <property type="molecule type" value="Genomic_DNA"/>
</dbReference>
<dbReference type="Proteomes" id="UP000319578">
    <property type="component" value="Unassembled WGS sequence"/>
</dbReference>
<reference evidence="2" key="2">
    <citation type="submission" date="2015-07" db="EMBL/GenBank/DDBJ databases">
        <title>MeaNS - Measles Nucleotide Surveillance Program.</title>
        <authorList>
            <person name="Tran T."/>
            <person name="Druce J."/>
        </authorList>
    </citation>
    <scope>NUCLEOTIDE SEQUENCE</scope>
    <source>
        <strain evidence="2">DSM 9887</strain>
    </source>
</reference>
<dbReference type="RefSeq" id="WP_049739765.1">
    <property type="nucleotide sequence ID" value="NZ_BJON01000014.1"/>
</dbReference>
<dbReference type="PATRIC" id="fig|54915.3.peg.2670"/>
<organism evidence="2 3">
    <name type="scientific">Brevibacillus reuszeri</name>
    <dbReference type="NCBI Taxonomy" id="54915"/>
    <lineage>
        <taxon>Bacteria</taxon>
        <taxon>Bacillati</taxon>
        <taxon>Bacillota</taxon>
        <taxon>Bacilli</taxon>
        <taxon>Bacillales</taxon>
        <taxon>Paenibacillaceae</taxon>
        <taxon>Brevibacillus</taxon>
    </lineage>
</organism>
<sequence>MDTLTDEEIKKILASGSFNELAMLPLSVGMHHANWKIAQTLCVKLAGHTDERIRANAILGLAYIAMTKGKLEKHIVKPLLLRELRTNVEYKWRIIDSINDINQFLNWKIVVKPLHNEP</sequence>
<evidence type="ECO:0000313" key="3">
    <source>
        <dbReference type="Proteomes" id="UP000036834"/>
    </source>
</evidence>
<proteinExistence type="predicted"/>
<dbReference type="OrthoDB" id="2083307at2"/>
<evidence type="ECO:0008006" key="5">
    <source>
        <dbReference type="Google" id="ProtNLM"/>
    </source>
</evidence>
<dbReference type="EMBL" id="BJON01000014">
    <property type="protein sequence ID" value="GED69772.1"/>
    <property type="molecule type" value="Genomic_DNA"/>
</dbReference>
<keyword evidence="4" id="KW-1185">Reference proteome</keyword>
<dbReference type="InterPro" id="IPR049796">
    <property type="entry name" value="CdiI_Ct-like"/>
</dbReference>
<dbReference type="CDD" id="cd20694">
    <property type="entry name" value="CdiI_Ct-like"/>
    <property type="match status" value="1"/>
</dbReference>
<reference evidence="3" key="1">
    <citation type="submission" date="2015-07" db="EMBL/GenBank/DDBJ databases">
        <title>Genome sequencing project for genomic taxonomy and phylogenomics of Bacillus-like bacteria.</title>
        <authorList>
            <person name="Liu B."/>
            <person name="Wang J."/>
            <person name="Zhu Y."/>
            <person name="Liu G."/>
            <person name="Chen Q."/>
            <person name="Chen Z."/>
            <person name="Lan J."/>
            <person name="Che J."/>
            <person name="Ge C."/>
            <person name="Shi H."/>
            <person name="Pan Z."/>
            <person name="Liu X."/>
        </authorList>
    </citation>
    <scope>NUCLEOTIDE SEQUENCE [LARGE SCALE GENOMIC DNA]</scope>
    <source>
        <strain evidence="3">DSM 9887</strain>
    </source>
</reference>
<evidence type="ECO:0000313" key="4">
    <source>
        <dbReference type="Proteomes" id="UP000319578"/>
    </source>
</evidence>
<name>A0A0K9YPV0_9BACL</name>